<evidence type="ECO:0000313" key="6">
    <source>
        <dbReference type="EMBL" id="QGQ94841.1"/>
    </source>
</evidence>
<dbReference type="CDD" id="cd02968">
    <property type="entry name" value="SCO"/>
    <property type="match status" value="1"/>
</dbReference>
<feature type="disulfide bond" description="Redox-active" evidence="4">
    <location>
        <begin position="76"/>
        <end position="80"/>
    </location>
</feature>
<dbReference type="AlphaFoldDB" id="A0A6B8RED7"/>
<keyword evidence="7" id="KW-1185">Reference proteome</keyword>
<keyword evidence="2 3" id="KW-0186">Copper</keyword>
<keyword evidence="3" id="KW-0479">Metal-binding</keyword>
<dbReference type="RefSeq" id="WP_155699850.1">
    <property type="nucleotide sequence ID" value="NZ_CP034235.1"/>
</dbReference>
<evidence type="ECO:0000256" key="3">
    <source>
        <dbReference type="PIRSR" id="PIRSR603782-1"/>
    </source>
</evidence>
<dbReference type="Proteomes" id="UP000426246">
    <property type="component" value="Chromosome"/>
</dbReference>
<protein>
    <submittedName>
        <fullName evidence="6">SCO family protein</fullName>
    </submittedName>
</protein>
<dbReference type="EMBL" id="CP034235">
    <property type="protein sequence ID" value="QGQ94841.1"/>
    <property type="molecule type" value="Genomic_DNA"/>
</dbReference>
<keyword evidence="4" id="KW-1015">Disulfide bond</keyword>
<reference evidence="7" key="1">
    <citation type="submission" date="2018-11" db="EMBL/GenBank/DDBJ databases">
        <title>Complete genome sequence of Paenibacillus sp. ML311-T8.</title>
        <authorList>
            <person name="Nam Y.-D."/>
            <person name="Kang J."/>
            <person name="Chung W.-H."/>
            <person name="Park Y.S."/>
        </authorList>
    </citation>
    <scope>NUCLEOTIDE SEQUENCE [LARGE SCALE GENOMIC DNA]</scope>
    <source>
        <strain evidence="7">ML311-T8</strain>
    </source>
</reference>
<dbReference type="OrthoDB" id="9811998at2"/>
<organism evidence="6 7">
    <name type="scientific">Paenibacillus psychroresistens</name>
    <dbReference type="NCBI Taxonomy" id="1778678"/>
    <lineage>
        <taxon>Bacteria</taxon>
        <taxon>Bacillati</taxon>
        <taxon>Bacillota</taxon>
        <taxon>Bacilli</taxon>
        <taxon>Bacillales</taxon>
        <taxon>Paenibacillaceae</taxon>
        <taxon>Paenibacillus</taxon>
    </lineage>
</organism>
<dbReference type="PROSITE" id="PS51352">
    <property type="entry name" value="THIOREDOXIN_2"/>
    <property type="match status" value="1"/>
</dbReference>
<dbReference type="InterPro" id="IPR036249">
    <property type="entry name" value="Thioredoxin-like_sf"/>
</dbReference>
<dbReference type="PANTHER" id="PTHR12151:SF25">
    <property type="entry name" value="LINALOOL DEHYDRATASE_ISOMERASE DOMAIN-CONTAINING PROTEIN"/>
    <property type="match status" value="1"/>
</dbReference>
<dbReference type="GO" id="GO:0046872">
    <property type="term" value="F:metal ion binding"/>
    <property type="evidence" value="ECO:0007669"/>
    <property type="project" value="UniProtKB-KW"/>
</dbReference>
<gene>
    <name evidence="6" type="ORF">EHS13_08110</name>
</gene>
<proteinExistence type="inferred from homology"/>
<feature type="binding site" evidence="3">
    <location>
        <position position="167"/>
    </location>
    <ligand>
        <name>Cu cation</name>
        <dbReference type="ChEBI" id="CHEBI:23378"/>
    </ligand>
</feature>
<evidence type="ECO:0000256" key="2">
    <source>
        <dbReference type="ARBA" id="ARBA00023008"/>
    </source>
</evidence>
<feature type="binding site" evidence="3">
    <location>
        <position position="76"/>
    </location>
    <ligand>
        <name>Cu cation</name>
        <dbReference type="ChEBI" id="CHEBI:23378"/>
    </ligand>
</feature>
<dbReference type="Gene3D" id="3.40.30.10">
    <property type="entry name" value="Glutaredoxin"/>
    <property type="match status" value="1"/>
</dbReference>
<dbReference type="InterPro" id="IPR013766">
    <property type="entry name" value="Thioredoxin_domain"/>
</dbReference>
<evidence type="ECO:0000256" key="4">
    <source>
        <dbReference type="PIRSR" id="PIRSR603782-2"/>
    </source>
</evidence>
<dbReference type="KEGG" id="ppsc:EHS13_08110"/>
<dbReference type="Pfam" id="PF02630">
    <property type="entry name" value="SCO1-SenC"/>
    <property type="match status" value="1"/>
</dbReference>
<feature type="binding site" evidence="3">
    <location>
        <position position="80"/>
    </location>
    <ligand>
        <name>Cu cation</name>
        <dbReference type="ChEBI" id="CHEBI:23378"/>
    </ligand>
</feature>
<dbReference type="SUPFAM" id="SSF52833">
    <property type="entry name" value="Thioredoxin-like"/>
    <property type="match status" value="1"/>
</dbReference>
<comment type="similarity">
    <text evidence="1">Belongs to the SCO1/2 family.</text>
</comment>
<name>A0A6B8RED7_9BACL</name>
<dbReference type="PANTHER" id="PTHR12151">
    <property type="entry name" value="ELECTRON TRANSPORT PROTIN SCO1/SENC FAMILY MEMBER"/>
    <property type="match status" value="1"/>
</dbReference>
<evidence type="ECO:0000259" key="5">
    <source>
        <dbReference type="PROSITE" id="PS51352"/>
    </source>
</evidence>
<evidence type="ECO:0000256" key="1">
    <source>
        <dbReference type="ARBA" id="ARBA00010996"/>
    </source>
</evidence>
<evidence type="ECO:0000313" key="7">
    <source>
        <dbReference type="Proteomes" id="UP000426246"/>
    </source>
</evidence>
<feature type="domain" description="Thioredoxin" evidence="5">
    <location>
        <begin position="38"/>
        <end position="207"/>
    </location>
</feature>
<accession>A0A6B8RED7</accession>
<sequence length="207" mass="23163">MKKQLSEHWFKLATVGLLIVIIAAVAIQMNGKGKPSKLPKYKAAVDFQMSALDGEQVSLQTTSGKARLIYFFYTSCPDVCYPTTQYMSKVQDILAEQGDFPSKAALISITFDPKRDTVERLQSFASQYHPDLTGWKFLRGDEAATKDLALAYRAQVVKDNKGNFVTHTNTIALIDKKGIVRKYYNASDLELTPKIIAAEMTQLINEK</sequence>
<dbReference type="InterPro" id="IPR003782">
    <property type="entry name" value="SCO1/SenC"/>
</dbReference>